<evidence type="ECO:0000313" key="4">
    <source>
        <dbReference type="EMBL" id="KOB71805.1"/>
    </source>
</evidence>
<dbReference type="PROSITE" id="PS51064">
    <property type="entry name" value="IRS_PTB"/>
    <property type="match status" value="1"/>
</dbReference>
<feature type="domain" description="IRS-type PTB" evidence="3">
    <location>
        <begin position="135"/>
        <end position="240"/>
    </location>
</feature>
<dbReference type="InterPro" id="IPR016024">
    <property type="entry name" value="ARM-type_fold"/>
</dbReference>
<sequence>MEQDDKIKSGCLLFPPAGGNVFSKFPKKKNWQQKHCILFNASKQGIERLEIYDNKDDVATGAIPKIITLENCIKITHSSPNTITILTKTNTQQLCASSEPETLDWVTALQSVAFRDRDSNPISCDEDNDLYCSSGEGVFSVKMCTSEASTRCGFESTRYLLLLTTTAIELRDLNDNKLYATWPYRYIRRYGYRQGKFTFEAGRKCDTGEGIFHLEHPNQSEIFKCLSLKMKTMKQMIGNDNLHSPEHSEFNIQSSANLFPGSRSPLVAARPDDLNLSSLSFKTPSVSSQSSSTDRDPAPLLMPKPALKPKPQKPPRKIVNLPKSITKDLSVMNKDISSSTDDSIDFGRYKKLDNYEAMEQVKREPSPSTVPYDKVEIRNEAWKTLGIDNPDHTEYIPNLSDNPNCMKLISRSQDNLNLSGPDSSRIILLPSSAVDPEDENYDRLQYFGSTSKLNKSSRYKKIEARPTTLALGEPKSKDTWNDYDEVENVMQPARLADDSHLGYGMIRKPNTPGPQVPTAAQVQVLQNQVGLEEINHNICNGTDYAIIESCKTIKAESNAPFLKALWSSKHRVITQITDEELKLVALEALLTLIAKLANTSNTDQTFENATKVLLAVENSSKEPSVIITKAMIPAALGYYKFNVSPMLQIASLEFLGDLYDNAKHWEILDQIQRQVKEIPQMCLEVVSQLSKEYQIAGFRTLIRVTNDLDTDLVVPFLEVLINNIQNSQDDDLLRTSVETIQAIARKYPELVMGLVVKRKCNSDSLMQDNFALQKRLNLLSNLASVDGFTKVVIEEMLKIVTTDNIAK</sequence>
<comment type="caution">
    <text evidence="4">The sequence shown here is derived from an EMBL/GenBank/DDBJ whole genome shotgun (WGS) entry which is preliminary data.</text>
</comment>
<proteinExistence type="predicted"/>
<dbReference type="Pfam" id="PF02174">
    <property type="entry name" value="IRS"/>
    <property type="match status" value="1"/>
</dbReference>
<dbReference type="PANTHER" id="PTHR21258">
    <property type="entry name" value="DOCKING PROTEIN RELATED"/>
    <property type="match status" value="1"/>
</dbReference>
<feature type="domain" description="PH" evidence="2">
    <location>
        <begin position="5"/>
        <end position="114"/>
    </location>
</feature>
<dbReference type="GO" id="GO:0043410">
    <property type="term" value="P:positive regulation of MAPK cascade"/>
    <property type="evidence" value="ECO:0007669"/>
    <property type="project" value="TreeGrafter"/>
</dbReference>
<dbReference type="Pfam" id="PF00169">
    <property type="entry name" value="PH"/>
    <property type="match status" value="1"/>
</dbReference>
<feature type="region of interest" description="Disordered" evidence="1">
    <location>
        <begin position="280"/>
        <end position="317"/>
    </location>
</feature>
<accession>A0A0L7L8W7</accession>
<dbReference type="SMART" id="SM00233">
    <property type="entry name" value="PH"/>
    <property type="match status" value="1"/>
</dbReference>
<dbReference type="SMART" id="SM00310">
    <property type="entry name" value="PTBI"/>
    <property type="match status" value="1"/>
</dbReference>
<protein>
    <submittedName>
        <fullName evidence="4">Docking protein 3</fullName>
    </submittedName>
</protein>
<dbReference type="STRING" id="104452.A0A0L7L8W7"/>
<evidence type="ECO:0000259" key="3">
    <source>
        <dbReference type="PROSITE" id="PS51064"/>
    </source>
</evidence>
<name>A0A0L7L8W7_OPEBR</name>
<evidence type="ECO:0000313" key="5">
    <source>
        <dbReference type="Proteomes" id="UP000037510"/>
    </source>
</evidence>
<organism evidence="4 5">
    <name type="scientific">Operophtera brumata</name>
    <name type="common">Winter moth</name>
    <name type="synonym">Phalaena brumata</name>
    <dbReference type="NCBI Taxonomy" id="104452"/>
    <lineage>
        <taxon>Eukaryota</taxon>
        <taxon>Metazoa</taxon>
        <taxon>Ecdysozoa</taxon>
        <taxon>Arthropoda</taxon>
        <taxon>Hexapoda</taxon>
        <taxon>Insecta</taxon>
        <taxon>Pterygota</taxon>
        <taxon>Neoptera</taxon>
        <taxon>Endopterygota</taxon>
        <taxon>Lepidoptera</taxon>
        <taxon>Glossata</taxon>
        <taxon>Ditrysia</taxon>
        <taxon>Geometroidea</taxon>
        <taxon>Geometridae</taxon>
        <taxon>Larentiinae</taxon>
        <taxon>Operophtera</taxon>
    </lineage>
</organism>
<dbReference type="GO" id="GO:0007169">
    <property type="term" value="P:cell surface receptor protein tyrosine kinase signaling pathway"/>
    <property type="evidence" value="ECO:0007669"/>
    <property type="project" value="TreeGrafter"/>
</dbReference>
<dbReference type="EMBL" id="JTDY01002247">
    <property type="protein sequence ID" value="KOB71805.1"/>
    <property type="molecule type" value="Genomic_DNA"/>
</dbReference>
<dbReference type="Proteomes" id="UP000037510">
    <property type="component" value="Unassembled WGS sequence"/>
</dbReference>
<keyword evidence="5" id="KW-1185">Reference proteome</keyword>
<dbReference type="InterPro" id="IPR002404">
    <property type="entry name" value="IRS_PTB"/>
</dbReference>
<dbReference type="InterPro" id="IPR011989">
    <property type="entry name" value="ARM-like"/>
</dbReference>
<dbReference type="SMART" id="SM01244">
    <property type="entry name" value="IRS"/>
    <property type="match status" value="1"/>
</dbReference>
<dbReference type="PANTHER" id="PTHR21258:SF62">
    <property type="entry name" value="INSULIN RECEPTOR SUBSTRATE 1"/>
    <property type="match status" value="1"/>
</dbReference>
<dbReference type="PROSITE" id="PS50003">
    <property type="entry name" value="PH_DOMAIN"/>
    <property type="match status" value="1"/>
</dbReference>
<dbReference type="InterPro" id="IPR011993">
    <property type="entry name" value="PH-like_dom_sf"/>
</dbReference>
<gene>
    <name evidence="4" type="ORF">OBRU01_13138</name>
</gene>
<dbReference type="Gene3D" id="2.30.29.30">
    <property type="entry name" value="Pleckstrin-homology domain (PH domain)/Phosphotyrosine-binding domain (PTB)"/>
    <property type="match status" value="2"/>
</dbReference>
<reference evidence="4 5" key="1">
    <citation type="journal article" date="2015" name="Genome Biol. Evol.">
        <title>The genome of winter moth (Operophtera brumata) provides a genomic perspective on sexual dimorphism and phenology.</title>
        <authorList>
            <person name="Derks M.F."/>
            <person name="Smit S."/>
            <person name="Salis L."/>
            <person name="Schijlen E."/>
            <person name="Bossers A."/>
            <person name="Mateman C."/>
            <person name="Pijl A.S."/>
            <person name="de Ridder D."/>
            <person name="Groenen M.A."/>
            <person name="Visser M.E."/>
            <person name="Megens H.J."/>
        </authorList>
    </citation>
    <scope>NUCLEOTIDE SEQUENCE [LARGE SCALE GENOMIC DNA]</scope>
    <source>
        <strain evidence="4">WM2013NL</strain>
        <tissue evidence="4">Head and thorax</tissue>
    </source>
</reference>
<dbReference type="AlphaFoldDB" id="A0A0L7L8W7"/>
<dbReference type="Gene3D" id="1.25.10.10">
    <property type="entry name" value="Leucine-rich Repeat Variant"/>
    <property type="match status" value="1"/>
</dbReference>
<dbReference type="GO" id="GO:0005737">
    <property type="term" value="C:cytoplasm"/>
    <property type="evidence" value="ECO:0007669"/>
    <property type="project" value="TreeGrafter"/>
</dbReference>
<feature type="compositionally biased region" description="Low complexity" evidence="1">
    <location>
        <begin position="285"/>
        <end position="299"/>
    </location>
</feature>
<dbReference type="InterPro" id="IPR050996">
    <property type="entry name" value="Docking_Protein_DOK"/>
</dbReference>
<dbReference type="SUPFAM" id="SSF50729">
    <property type="entry name" value="PH domain-like"/>
    <property type="match status" value="2"/>
</dbReference>
<dbReference type="SUPFAM" id="SSF48371">
    <property type="entry name" value="ARM repeat"/>
    <property type="match status" value="1"/>
</dbReference>
<dbReference type="GO" id="GO:0007265">
    <property type="term" value="P:Ras protein signal transduction"/>
    <property type="evidence" value="ECO:0007669"/>
    <property type="project" value="TreeGrafter"/>
</dbReference>
<dbReference type="InterPro" id="IPR001849">
    <property type="entry name" value="PH_domain"/>
</dbReference>
<evidence type="ECO:0000259" key="2">
    <source>
        <dbReference type="PROSITE" id="PS50003"/>
    </source>
</evidence>
<evidence type="ECO:0000256" key="1">
    <source>
        <dbReference type="SAM" id="MobiDB-lite"/>
    </source>
</evidence>